<proteinExistence type="inferred from homology"/>
<keyword evidence="2 9" id="KW-0813">Transport</keyword>
<feature type="transmembrane region" description="Helical" evidence="9">
    <location>
        <begin position="25"/>
        <end position="45"/>
    </location>
</feature>
<feature type="transmembrane region" description="Helical" evidence="9">
    <location>
        <begin position="105"/>
        <end position="132"/>
    </location>
</feature>
<dbReference type="InterPro" id="IPR038379">
    <property type="entry name" value="SecE_sf"/>
</dbReference>
<comment type="similarity">
    <text evidence="9">Belongs to the SecE/SEC61-gamma family.</text>
</comment>
<keyword evidence="6 9" id="KW-1133">Transmembrane helix</keyword>
<keyword evidence="4 9" id="KW-0812">Transmembrane</keyword>
<gene>
    <name evidence="9 10" type="primary">secE</name>
    <name evidence="10" type="ORF">HMPREF1052_1261</name>
</gene>
<dbReference type="GO" id="GO:0005886">
    <property type="term" value="C:plasma membrane"/>
    <property type="evidence" value="ECO:0007669"/>
    <property type="project" value="UniProtKB-UniRule"/>
</dbReference>
<comment type="subunit">
    <text evidence="9">Component of the Sec protein translocase complex. Heterotrimer consisting of SecY, SecE and SecG subunits. The heterotrimers can form oligomers, although 1 heterotrimer is thought to be able to translocate proteins. Interacts with the ribosome. Interacts with SecDF, and other proteins may be involved. Interacts with SecA.</text>
</comment>
<dbReference type="GO" id="GO:0006605">
    <property type="term" value="P:protein targeting"/>
    <property type="evidence" value="ECO:0007669"/>
    <property type="project" value="UniProtKB-UniRule"/>
</dbReference>
<evidence type="ECO:0000313" key="10">
    <source>
        <dbReference type="EMBL" id="EIJ68167.1"/>
    </source>
</evidence>
<evidence type="ECO:0000256" key="4">
    <source>
        <dbReference type="ARBA" id="ARBA00022692"/>
    </source>
</evidence>
<evidence type="ECO:0000256" key="3">
    <source>
        <dbReference type="ARBA" id="ARBA00022475"/>
    </source>
</evidence>
<name>I3D8X4_9PAST</name>
<keyword evidence="3 9" id="KW-1003">Cell membrane</keyword>
<keyword evidence="11" id="KW-1185">Reference proteome</keyword>
<dbReference type="Proteomes" id="UP000006457">
    <property type="component" value="Unassembled WGS sequence"/>
</dbReference>
<comment type="caution">
    <text evidence="10">The sequence shown here is derived from an EMBL/GenBank/DDBJ whole genome shotgun (WGS) entry which is preliminary data.</text>
</comment>
<dbReference type="GO" id="GO:0065002">
    <property type="term" value="P:intracellular protein transmembrane transport"/>
    <property type="evidence" value="ECO:0007669"/>
    <property type="project" value="UniProtKB-UniRule"/>
</dbReference>
<protein>
    <recommendedName>
        <fullName evidence="9">Protein translocase subunit SecE</fullName>
    </recommendedName>
</protein>
<evidence type="ECO:0000256" key="8">
    <source>
        <dbReference type="ARBA" id="ARBA00023136"/>
    </source>
</evidence>
<dbReference type="PANTHER" id="PTHR33910:SF1">
    <property type="entry name" value="PROTEIN TRANSLOCASE SUBUNIT SECE"/>
    <property type="match status" value="1"/>
</dbReference>
<dbReference type="InterPro" id="IPR005807">
    <property type="entry name" value="SecE_bac"/>
</dbReference>
<comment type="function">
    <text evidence="9">Essential subunit of the Sec protein translocation channel SecYEG. Clamps together the 2 halves of SecY. May contact the channel plug during translocation.</text>
</comment>
<dbReference type="eggNOG" id="COG0690">
    <property type="taxonomic scope" value="Bacteria"/>
</dbReference>
<reference evidence="10 11" key="1">
    <citation type="submission" date="2012-03" db="EMBL/GenBank/DDBJ databases">
        <authorList>
            <person name="Harkins D.M."/>
            <person name="Madupu R."/>
            <person name="Durkin A.S."/>
            <person name="Torralba M."/>
            <person name="Methe B."/>
            <person name="Sutton G.G."/>
            <person name="Nelson K.E."/>
        </authorList>
    </citation>
    <scope>NUCLEOTIDE SEQUENCE [LARGE SCALE GENOMIC DNA]</scope>
    <source>
        <strain evidence="10 11">CCUG 2042</strain>
    </source>
</reference>
<dbReference type="EMBL" id="AJSX01000040">
    <property type="protein sequence ID" value="EIJ68167.1"/>
    <property type="molecule type" value="Genomic_DNA"/>
</dbReference>
<dbReference type="PANTHER" id="PTHR33910">
    <property type="entry name" value="PROTEIN TRANSLOCASE SUBUNIT SECE"/>
    <property type="match status" value="1"/>
</dbReference>
<evidence type="ECO:0000256" key="9">
    <source>
        <dbReference type="HAMAP-Rule" id="MF_00422"/>
    </source>
</evidence>
<dbReference type="InterPro" id="IPR001901">
    <property type="entry name" value="Translocase_SecE/Sec61-g"/>
</dbReference>
<dbReference type="PROSITE" id="PS01067">
    <property type="entry name" value="SECE_SEC61G"/>
    <property type="match status" value="1"/>
</dbReference>
<dbReference type="PRINTS" id="PR01650">
    <property type="entry name" value="SECETRNLCASE"/>
</dbReference>
<comment type="subcellular location">
    <subcellularLocation>
        <location evidence="1">Membrane</location>
    </subcellularLocation>
</comment>
<sequence>MALEIEKNKKNAPEQVEQQSKGLNTLLWVAVVVVIIAAAIGNVYLAEQFSTAIRVVGVVVLLAVALGLAALTSQGKKALAFFSESRTELRRIVWPTRPEAMQTTLIVIGVTVLTSLILWGFDSIIVSIINFLTDLRF</sequence>
<evidence type="ECO:0000256" key="6">
    <source>
        <dbReference type="ARBA" id="ARBA00022989"/>
    </source>
</evidence>
<keyword evidence="7 9" id="KW-0811">Translocation</keyword>
<dbReference type="GO" id="GO:0008320">
    <property type="term" value="F:protein transmembrane transporter activity"/>
    <property type="evidence" value="ECO:0007669"/>
    <property type="project" value="UniProtKB-UniRule"/>
</dbReference>
<dbReference type="Gene3D" id="1.20.5.1030">
    <property type="entry name" value="Preprotein translocase secy subunit"/>
    <property type="match status" value="1"/>
</dbReference>
<evidence type="ECO:0000256" key="7">
    <source>
        <dbReference type="ARBA" id="ARBA00023010"/>
    </source>
</evidence>
<accession>I3D8X4</accession>
<evidence type="ECO:0000256" key="1">
    <source>
        <dbReference type="ARBA" id="ARBA00004370"/>
    </source>
</evidence>
<dbReference type="AlphaFoldDB" id="I3D8X4"/>
<keyword evidence="5 9" id="KW-0653">Protein transport</keyword>
<dbReference type="HAMAP" id="MF_00422">
    <property type="entry name" value="SecE"/>
    <property type="match status" value="1"/>
</dbReference>
<keyword evidence="8 9" id="KW-0472">Membrane</keyword>
<comment type="caution">
    <text evidence="9">Lacks conserved residue(s) required for the propagation of feature annotation.</text>
</comment>
<dbReference type="NCBIfam" id="TIGR00964">
    <property type="entry name" value="secE_bact"/>
    <property type="match status" value="1"/>
</dbReference>
<dbReference type="NCBIfam" id="NF004372">
    <property type="entry name" value="PRK05740.1-2"/>
    <property type="match status" value="1"/>
</dbReference>
<dbReference type="RefSeq" id="WP_005761393.1">
    <property type="nucleotide sequence ID" value="NZ_AJSX01000040.1"/>
</dbReference>
<organism evidence="10 11">
    <name type="scientific">Pasteurella bettyae CCUG 2042</name>
    <dbReference type="NCBI Taxonomy" id="1095749"/>
    <lineage>
        <taxon>Bacteria</taxon>
        <taxon>Pseudomonadati</taxon>
        <taxon>Pseudomonadota</taxon>
        <taxon>Gammaproteobacteria</taxon>
        <taxon>Pasteurellales</taxon>
        <taxon>Pasteurellaceae</taxon>
        <taxon>Pasteurella</taxon>
    </lineage>
</organism>
<evidence type="ECO:0000256" key="2">
    <source>
        <dbReference type="ARBA" id="ARBA00022448"/>
    </source>
</evidence>
<dbReference type="GO" id="GO:0009306">
    <property type="term" value="P:protein secretion"/>
    <property type="evidence" value="ECO:0007669"/>
    <property type="project" value="UniProtKB-UniRule"/>
</dbReference>
<feature type="transmembrane region" description="Helical" evidence="9">
    <location>
        <begin position="51"/>
        <end position="71"/>
    </location>
</feature>
<dbReference type="NCBIfam" id="NF004376">
    <property type="entry name" value="PRK05740.2-1"/>
    <property type="match status" value="1"/>
</dbReference>
<dbReference type="OrthoDB" id="9806365at2"/>
<evidence type="ECO:0000313" key="11">
    <source>
        <dbReference type="Proteomes" id="UP000006457"/>
    </source>
</evidence>
<dbReference type="Pfam" id="PF00584">
    <property type="entry name" value="SecE"/>
    <property type="match status" value="1"/>
</dbReference>
<dbReference type="PATRIC" id="fig|1095749.3.peg.1736"/>
<evidence type="ECO:0000256" key="5">
    <source>
        <dbReference type="ARBA" id="ARBA00022927"/>
    </source>
</evidence>
<dbReference type="GO" id="GO:0043952">
    <property type="term" value="P:protein transport by the Sec complex"/>
    <property type="evidence" value="ECO:0007669"/>
    <property type="project" value="UniProtKB-UniRule"/>
</dbReference>